<dbReference type="SUPFAM" id="SSF51215">
    <property type="entry name" value="Regulatory protein AraC"/>
    <property type="match status" value="1"/>
</dbReference>
<dbReference type="AlphaFoldDB" id="A0A433Y9C0"/>
<dbReference type="InterPro" id="IPR018060">
    <property type="entry name" value="HTH_AraC"/>
</dbReference>
<keyword evidence="3" id="KW-0804">Transcription</keyword>
<sequence length="303" mass="35044">MDQALRRSLKESRSHGDEHLPFGKYWFQYGPGEHVIDCHWHDEAEFFYCIEGETLFQVDTDYFPVRAGQAVFIDGGDIHAAHALGKTGCSFFSLVFDVNFLASAHYDAVQDNLVLPLQERKSTFPRLIQSEAECEISLLNHITSIMNNCSTASPGYEGAIKGHLYLMLSEITRHQISCNRISNNRIQSSKIDRLKTVILYIQQNYENPIRLSELAALIPMSEGQFCRFFKSMTRQTPMDYINSYRIRQAVELLRQPDKKISDIALEVGYDNISYFIRVFRKTMNSSPSEFRKNYLYTMRNQLT</sequence>
<dbReference type="OrthoDB" id="9778008at2"/>
<dbReference type="Pfam" id="PF07883">
    <property type="entry name" value="Cupin_2"/>
    <property type="match status" value="1"/>
</dbReference>
<dbReference type="SMART" id="SM00342">
    <property type="entry name" value="HTH_ARAC"/>
    <property type="match status" value="1"/>
</dbReference>
<gene>
    <name evidence="5" type="ORF">EJP82_11550</name>
</gene>
<keyword evidence="2" id="KW-0238">DNA-binding</keyword>
<keyword evidence="6" id="KW-1185">Reference proteome</keyword>
<protein>
    <submittedName>
        <fullName evidence="5">AraC family transcriptional regulator</fullName>
    </submittedName>
</protein>
<dbReference type="Gene3D" id="2.60.120.10">
    <property type="entry name" value="Jelly Rolls"/>
    <property type="match status" value="1"/>
</dbReference>
<dbReference type="GO" id="GO:0003700">
    <property type="term" value="F:DNA-binding transcription factor activity"/>
    <property type="evidence" value="ECO:0007669"/>
    <property type="project" value="InterPro"/>
</dbReference>
<dbReference type="InterPro" id="IPR013096">
    <property type="entry name" value="Cupin_2"/>
</dbReference>
<dbReference type="PANTHER" id="PTHR43280">
    <property type="entry name" value="ARAC-FAMILY TRANSCRIPTIONAL REGULATOR"/>
    <property type="match status" value="1"/>
</dbReference>
<organism evidence="5 6">
    <name type="scientific">Paenibacillus anaericanus</name>
    <dbReference type="NCBI Taxonomy" id="170367"/>
    <lineage>
        <taxon>Bacteria</taxon>
        <taxon>Bacillati</taxon>
        <taxon>Bacillota</taxon>
        <taxon>Bacilli</taxon>
        <taxon>Bacillales</taxon>
        <taxon>Paenibacillaceae</taxon>
        <taxon>Paenibacillus</taxon>
    </lineage>
</organism>
<dbReference type="InterPro" id="IPR037923">
    <property type="entry name" value="HTH-like"/>
</dbReference>
<dbReference type="Gene3D" id="1.10.10.60">
    <property type="entry name" value="Homeodomain-like"/>
    <property type="match status" value="2"/>
</dbReference>
<dbReference type="CDD" id="cd02208">
    <property type="entry name" value="cupin_RmlC-like"/>
    <property type="match status" value="1"/>
</dbReference>
<dbReference type="EMBL" id="RZNY01000008">
    <property type="protein sequence ID" value="RUT46481.1"/>
    <property type="molecule type" value="Genomic_DNA"/>
</dbReference>
<accession>A0A433Y9C0</accession>
<dbReference type="RefSeq" id="WP_127192214.1">
    <property type="nucleotide sequence ID" value="NZ_RZNY01000008.1"/>
</dbReference>
<dbReference type="InterPro" id="IPR009057">
    <property type="entry name" value="Homeodomain-like_sf"/>
</dbReference>
<dbReference type="PANTHER" id="PTHR43280:SF28">
    <property type="entry name" value="HTH-TYPE TRANSCRIPTIONAL ACTIVATOR RHAS"/>
    <property type="match status" value="1"/>
</dbReference>
<dbReference type="InterPro" id="IPR014710">
    <property type="entry name" value="RmlC-like_jellyroll"/>
</dbReference>
<dbReference type="SUPFAM" id="SSF46689">
    <property type="entry name" value="Homeodomain-like"/>
    <property type="match status" value="2"/>
</dbReference>
<dbReference type="GO" id="GO:0043565">
    <property type="term" value="F:sequence-specific DNA binding"/>
    <property type="evidence" value="ECO:0007669"/>
    <property type="project" value="InterPro"/>
</dbReference>
<dbReference type="Pfam" id="PF12833">
    <property type="entry name" value="HTH_18"/>
    <property type="match status" value="1"/>
</dbReference>
<feature type="domain" description="HTH araC/xylS-type" evidence="4">
    <location>
        <begin position="195"/>
        <end position="293"/>
    </location>
</feature>
<proteinExistence type="predicted"/>
<dbReference type="PROSITE" id="PS00041">
    <property type="entry name" value="HTH_ARAC_FAMILY_1"/>
    <property type="match status" value="1"/>
</dbReference>
<keyword evidence="1" id="KW-0805">Transcription regulation</keyword>
<dbReference type="InterPro" id="IPR018062">
    <property type="entry name" value="HTH_AraC-typ_CS"/>
</dbReference>
<evidence type="ECO:0000256" key="1">
    <source>
        <dbReference type="ARBA" id="ARBA00023015"/>
    </source>
</evidence>
<evidence type="ECO:0000313" key="6">
    <source>
        <dbReference type="Proteomes" id="UP000279446"/>
    </source>
</evidence>
<name>A0A433Y9C0_9BACL</name>
<comment type="caution">
    <text evidence="5">The sequence shown here is derived from an EMBL/GenBank/DDBJ whole genome shotgun (WGS) entry which is preliminary data.</text>
</comment>
<evidence type="ECO:0000256" key="3">
    <source>
        <dbReference type="ARBA" id="ARBA00023163"/>
    </source>
</evidence>
<evidence type="ECO:0000313" key="5">
    <source>
        <dbReference type="EMBL" id="RUT46481.1"/>
    </source>
</evidence>
<dbReference type="InterPro" id="IPR020449">
    <property type="entry name" value="Tscrpt_reg_AraC-type_HTH"/>
</dbReference>
<dbReference type="Proteomes" id="UP000279446">
    <property type="component" value="Unassembled WGS sequence"/>
</dbReference>
<evidence type="ECO:0000256" key="2">
    <source>
        <dbReference type="ARBA" id="ARBA00023125"/>
    </source>
</evidence>
<dbReference type="PROSITE" id="PS01124">
    <property type="entry name" value="HTH_ARAC_FAMILY_2"/>
    <property type="match status" value="1"/>
</dbReference>
<reference evidence="5 6" key="1">
    <citation type="submission" date="2018-12" db="EMBL/GenBank/DDBJ databases">
        <authorList>
            <person name="Sun L."/>
            <person name="Chen Z."/>
        </authorList>
    </citation>
    <scope>NUCLEOTIDE SEQUENCE [LARGE SCALE GENOMIC DNA]</scope>
    <source>
        <strain evidence="5 6">DSM 15890</strain>
    </source>
</reference>
<evidence type="ECO:0000259" key="4">
    <source>
        <dbReference type="PROSITE" id="PS01124"/>
    </source>
</evidence>
<dbReference type="PRINTS" id="PR00032">
    <property type="entry name" value="HTHARAC"/>
</dbReference>